<keyword evidence="2" id="KW-0808">Transferase</keyword>
<accession>H0UM24</accession>
<dbReference type="GO" id="GO:0017136">
    <property type="term" value="F:histone deacetylase activity, NAD-dependent"/>
    <property type="evidence" value="ECO:0007669"/>
    <property type="project" value="TreeGrafter"/>
</dbReference>
<reference evidence="6 7" key="1">
    <citation type="submission" date="2011-11" db="EMBL/GenBank/DDBJ databases">
        <title>The Noncontiguous Finished genome of Jonquetella anthropi DSM 22815.</title>
        <authorList>
            <consortium name="US DOE Joint Genome Institute (JGI-PGF)"/>
            <person name="Lucas S."/>
            <person name="Copeland A."/>
            <person name="Lapidus A."/>
            <person name="Glavina del Rio T."/>
            <person name="Dalin E."/>
            <person name="Tice H."/>
            <person name="Bruce D."/>
            <person name="Goodwin L."/>
            <person name="Pitluck S."/>
            <person name="Peters L."/>
            <person name="Mikhailova N."/>
            <person name="Held B."/>
            <person name="Kyrpides N."/>
            <person name="Mavromatis K."/>
            <person name="Ivanova N."/>
            <person name="Markowitz V."/>
            <person name="Cheng J.-F."/>
            <person name="Hugenholtz P."/>
            <person name="Woyke T."/>
            <person name="Wu D."/>
            <person name="Gronow S."/>
            <person name="Wellnitz S."/>
            <person name="Brambilla E."/>
            <person name="Klenk H.-P."/>
            <person name="Eisen J.A."/>
        </authorList>
    </citation>
    <scope>NUCLEOTIDE SEQUENCE [LARGE SCALE GENOMIC DNA]</scope>
    <source>
        <strain evidence="6 7">DSM 22815</strain>
    </source>
</reference>
<feature type="binding site" evidence="4">
    <location>
        <position position="131"/>
    </location>
    <ligand>
        <name>Zn(2+)</name>
        <dbReference type="ChEBI" id="CHEBI:29105"/>
    </ligand>
</feature>
<evidence type="ECO:0000313" key="6">
    <source>
        <dbReference type="EMBL" id="EHM12566.1"/>
    </source>
</evidence>
<feature type="active site" description="Proton acceptor" evidence="4">
    <location>
        <position position="123"/>
    </location>
</feature>
<keyword evidence="4" id="KW-0862">Zinc</keyword>
<evidence type="ECO:0000256" key="3">
    <source>
        <dbReference type="ARBA" id="ARBA00023027"/>
    </source>
</evidence>
<feature type="binding site" evidence="4">
    <location>
        <position position="155"/>
    </location>
    <ligand>
        <name>Zn(2+)</name>
        <dbReference type="ChEBI" id="CHEBI:29105"/>
    </ligand>
</feature>
<gene>
    <name evidence="6" type="ORF">JonanDRAFT_0138</name>
</gene>
<dbReference type="eggNOG" id="COG0846">
    <property type="taxonomic scope" value="Bacteria"/>
</dbReference>
<dbReference type="CDD" id="cd01407">
    <property type="entry name" value="SIR2-fam"/>
    <property type="match status" value="1"/>
</dbReference>
<dbReference type="Proteomes" id="UP000003806">
    <property type="component" value="Chromosome"/>
</dbReference>
<keyword evidence="4" id="KW-0479">Metal-binding</keyword>
<dbReference type="PANTHER" id="PTHR11085:SF10">
    <property type="entry name" value="NAD-DEPENDENT PROTEIN DEACYLASE SIRTUIN-5, MITOCHONDRIAL-RELATED"/>
    <property type="match status" value="1"/>
</dbReference>
<dbReference type="HOGENOM" id="CLU_023643_3_0_0"/>
<dbReference type="Pfam" id="PF02146">
    <property type="entry name" value="SIR2"/>
    <property type="match status" value="1"/>
</dbReference>
<dbReference type="EC" id="2.3.1.286" evidence="1"/>
<dbReference type="Gene3D" id="3.40.50.1220">
    <property type="entry name" value="TPP-binding domain"/>
    <property type="match status" value="1"/>
</dbReference>
<dbReference type="GO" id="GO:0046872">
    <property type="term" value="F:metal ion binding"/>
    <property type="evidence" value="ECO:0007669"/>
    <property type="project" value="UniProtKB-KW"/>
</dbReference>
<dbReference type="SUPFAM" id="SSF52467">
    <property type="entry name" value="DHS-like NAD/FAD-binding domain"/>
    <property type="match status" value="1"/>
</dbReference>
<evidence type="ECO:0000256" key="4">
    <source>
        <dbReference type="PROSITE-ProRule" id="PRU00236"/>
    </source>
</evidence>
<dbReference type="GO" id="GO:0070403">
    <property type="term" value="F:NAD+ binding"/>
    <property type="evidence" value="ECO:0007669"/>
    <property type="project" value="InterPro"/>
</dbReference>
<feature type="binding site" evidence="4">
    <location>
        <position position="134"/>
    </location>
    <ligand>
        <name>Zn(2+)</name>
        <dbReference type="ChEBI" id="CHEBI:29105"/>
    </ligand>
</feature>
<evidence type="ECO:0000313" key="7">
    <source>
        <dbReference type="Proteomes" id="UP000003806"/>
    </source>
</evidence>
<dbReference type="InterPro" id="IPR026591">
    <property type="entry name" value="Sirtuin_cat_small_dom_sf"/>
</dbReference>
<proteinExistence type="predicted"/>
<evidence type="ECO:0000256" key="2">
    <source>
        <dbReference type="ARBA" id="ARBA00022679"/>
    </source>
</evidence>
<dbReference type="InterPro" id="IPR026590">
    <property type="entry name" value="Ssirtuin_cat_dom"/>
</dbReference>
<dbReference type="InterPro" id="IPR003000">
    <property type="entry name" value="Sirtuin"/>
</dbReference>
<feature type="binding site" evidence="4">
    <location>
        <position position="157"/>
    </location>
    <ligand>
        <name>Zn(2+)</name>
        <dbReference type="ChEBI" id="CHEBI:29105"/>
    </ligand>
</feature>
<keyword evidence="7" id="KW-1185">Reference proteome</keyword>
<name>H0UM24_9BACT</name>
<dbReference type="InterPro" id="IPR029035">
    <property type="entry name" value="DHS-like_NAD/FAD-binding_dom"/>
</dbReference>
<dbReference type="STRING" id="885272.JonanDRAFT_0138"/>
<protein>
    <recommendedName>
        <fullName evidence="1">protein acetyllysine N-acetyltransferase</fullName>
        <ecNumber evidence="1">2.3.1.286</ecNumber>
    </recommendedName>
</protein>
<sequence length="250" mass="27238">MSVQSVLQRCAELVAASRRAVAFTGAGVSTDAGLPDFRGPNGLYRRSDVDASRLFDIDAFYEDPSYYYRFHRQLRKILAGIRPTVTHRFLAQWEQSGRLAALVTQNFDGLHEAAGSKRVFPVHGTVATNTCLRCGRGFSAAQLDEFLAEQDVPHCPCGGVIKPDVVFFGESVKFLSESFAAAEAADFMLVLGTSLTVAPACSVPALCPAPVVIVNKGAVHLSYPRSREILQADCDLDDFFTQLSRLVTFP</sequence>
<dbReference type="Gene3D" id="3.30.1600.10">
    <property type="entry name" value="SIR2/SIRT2 'Small Domain"/>
    <property type="match status" value="1"/>
</dbReference>
<dbReference type="RefSeq" id="WP_008522355.1">
    <property type="nucleotide sequence ID" value="NZ_CM001376.1"/>
</dbReference>
<evidence type="ECO:0000256" key="1">
    <source>
        <dbReference type="ARBA" id="ARBA00012928"/>
    </source>
</evidence>
<dbReference type="AlphaFoldDB" id="H0UM24"/>
<keyword evidence="3" id="KW-0520">NAD</keyword>
<dbReference type="PROSITE" id="PS50305">
    <property type="entry name" value="SIRTUIN"/>
    <property type="match status" value="1"/>
</dbReference>
<dbReference type="EMBL" id="CM001376">
    <property type="protein sequence ID" value="EHM12566.1"/>
    <property type="molecule type" value="Genomic_DNA"/>
</dbReference>
<dbReference type="OrthoDB" id="9800582at2"/>
<dbReference type="InterPro" id="IPR050134">
    <property type="entry name" value="NAD-dep_sirtuin_deacylases"/>
</dbReference>
<evidence type="ECO:0000259" key="5">
    <source>
        <dbReference type="PROSITE" id="PS50305"/>
    </source>
</evidence>
<feature type="domain" description="Deacetylase sirtuin-type" evidence="5">
    <location>
        <begin position="1"/>
        <end position="250"/>
    </location>
</feature>
<organism evidence="6 7">
    <name type="scientific">Jonquetella anthropi DSM 22815</name>
    <dbReference type="NCBI Taxonomy" id="885272"/>
    <lineage>
        <taxon>Bacteria</taxon>
        <taxon>Thermotogati</taxon>
        <taxon>Synergistota</taxon>
        <taxon>Synergistia</taxon>
        <taxon>Synergistales</taxon>
        <taxon>Dethiosulfovibrionaceae</taxon>
        <taxon>Jonquetella</taxon>
    </lineage>
</organism>
<dbReference type="PANTHER" id="PTHR11085">
    <property type="entry name" value="NAD-DEPENDENT PROTEIN DEACYLASE SIRTUIN-5, MITOCHONDRIAL-RELATED"/>
    <property type="match status" value="1"/>
</dbReference>